<reference evidence="1" key="1">
    <citation type="journal article" date="2013" name="PLoS ONE">
        <title>Direct detection of alternative open reading frames translation products in human significantly expands the proteome.</title>
        <authorList>
            <person name="Vanderperre B."/>
            <person name="Lucier J.-F."/>
            <person name="Motard J."/>
            <person name="Tremblay G."/>
            <person name="Vanderperre S."/>
            <person name="Wisztorski M."/>
            <person name="Salzet M."/>
            <person name="Boisvert F.-M."/>
            <person name="Roucou X."/>
        </authorList>
    </citation>
    <scope>NUCLEOTIDE SEQUENCE</scope>
</reference>
<proteinExistence type="predicted"/>
<name>L8EAQ8_HUMAN</name>
<accession>L8EAQ8</accession>
<gene>
    <name evidence="1" type="primary">ZNF585A</name>
</gene>
<evidence type="ECO:0000313" key="1">
    <source>
        <dbReference type="EMBL" id="CCQ43861.1"/>
    </source>
</evidence>
<dbReference type="OrthoDB" id="654211at2759"/>
<dbReference type="ChiTaRS" id="ZNF585A">
    <property type="organism name" value="human"/>
</dbReference>
<dbReference type="EMBL" id="HF584364">
    <property type="protein sequence ID" value="CCQ43861.1"/>
    <property type="molecule type" value="Genomic_DNA"/>
</dbReference>
<organism evidence="1">
    <name type="scientific">Homo sapiens</name>
    <name type="common">Human</name>
    <dbReference type="NCBI Taxonomy" id="9606"/>
    <lineage>
        <taxon>Eukaryota</taxon>
        <taxon>Metazoa</taxon>
        <taxon>Chordata</taxon>
        <taxon>Craniata</taxon>
        <taxon>Vertebrata</taxon>
        <taxon>Euteleostomi</taxon>
        <taxon>Mammalia</taxon>
        <taxon>Eutheria</taxon>
        <taxon>Euarchontoglires</taxon>
        <taxon>Primates</taxon>
        <taxon>Haplorrhini</taxon>
        <taxon>Catarrhini</taxon>
        <taxon>Hominidae</taxon>
        <taxon>Homo</taxon>
    </lineage>
</organism>
<dbReference type="AlphaFoldDB" id="L8EAQ8"/>
<protein>
    <submittedName>
        <fullName evidence="1">Alternative protein ZNF585A</fullName>
    </submittedName>
</protein>
<sequence>MQQKNMYIIVNRNDHSRMSHMAVLERASEKALNEARDPSYIVTIPSKPWVIIHTDKEPSQFGE</sequence>